<evidence type="ECO:0000256" key="1">
    <source>
        <dbReference type="SAM" id="MobiDB-lite"/>
    </source>
</evidence>
<protein>
    <submittedName>
        <fullName evidence="2">Uncharacterized protein</fullName>
    </submittedName>
</protein>
<sequence length="182" mass="20245">MADNQNLVRDFSTMAIDWPGVPAPDIPEPLPADLAKEISPGSGKAQPAETEPSDKLIQQHLKAAEDKFRESETLAHRIENQELWAHLPNLTMDWSLRGRWVVRAVEMDGYPNPMARGPHLRRKLGNKTTIALDNSLASRPQTPGKRRMVSLYTTPPSTPPKPKKQKMSPSGFNSTPIPLQLS</sequence>
<dbReference type="AlphaFoldDB" id="A0A2L2TCV7"/>
<feature type="compositionally biased region" description="Polar residues" evidence="1">
    <location>
        <begin position="171"/>
        <end position="182"/>
    </location>
</feature>
<evidence type="ECO:0000313" key="2">
    <source>
        <dbReference type="EMBL" id="CEI67918.1"/>
    </source>
</evidence>
<name>A0A2L2TCV7_9HYPO</name>
<reference evidence="3" key="1">
    <citation type="submission" date="2014-10" db="EMBL/GenBank/DDBJ databases">
        <authorList>
            <person name="King R."/>
        </authorList>
    </citation>
    <scope>NUCLEOTIDE SEQUENCE [LARGE SCALE GENOMIC DNA]</scope>
    <source>
        <strain evidence="3">A3/5</strain>
    </source>
</reference>
<feature type="region of interest" description="Disordered" evidence="1">
    <location>
        <begin position="134"/>
        <end position="182"/>
    </location>
</feature>
<evidence type="ECO:0000313" key="3">
    <source>
        <dbReference type="Proteomes" id="UP000245910"/>
    </source>
</evidence>
<feature type="region of interest" description="Disordered" evidence="1">
    <location>
        <begin position="19"/>
        <end position="53"/>
    </location>
</feature>
<dbReference type="EMBL" id="LN649231">
    <property type="protein sequence ID" value="CEI67918.1"/>
    <property type="molecule type" value="Genomic_DNA"/>
</dbReference>
<feature type="compositionally biased region" description="Pro residues" evidence="1">
    <location>
        <begin position="21"/>
        <end position="30"/>
    </location>
</feature>
<dbReference type="Proteomes" id="UP000245910">
    <property type="component" value="Chromosome III"/>
</dbReference>
<accession>A0A2L2TCV7</accession>
<keyword evidence="3" id="KW-1185">Reference proteome</keyword>
<proteinExistence type="predicted"/>
<organism evidence="2 3">
    <name type="scientific">Fusarium venenatum</name>
    <dbReference type="NCBI Taxonomy" id="56646"/>
    <lineage>
        <taxon>Eukaryota</taxon>
        <taxon>Fungi</taxon>
        <taxon>Dikarya</taxon>
        <taxon>Ascomycota</taxon>
        <taxon>Pezizomycotina</taxon>
        <taxon>Sordariomycetes</taxon>
        <taxon>Hypocreomycetidae</taxon>
        <taxon>Hypocreales</taxon>
        <taxon>Nectriaceae</taxon>
        <taxon>Fusarium</taxon>
    </lineage>
</organism>